<keyword evidence="3 8" id="KW-0540">Nuclease</keyword>
<dbReference type="EMBL" id="LZFO01000001">
    <property type="protein sequence ID" value="OFI07783.1"/>
    <property type="molecule type" value="Genomic_DNA"/>
</dbReference>
<comment type="similarity">
    <text evidence="8">Belongs to the RNase Z family.</text>
</comment>
<dbReference type="InterPro" id="IPR036866">
    <property type="entry name" value="RibonucZ/Hydroxyglut_hydro"/>
</dbReference>
<feature type="binding site" evidence="8">
    <location>
        <position position="61"/>
    </location>
    <ligand>
        <name>Zn(2+)</name>
        <dbReference type="ChEBI" id="CHEBI:29105"/>
        <label>1</label>
        <note>catalytic</note>
    </ligand>
</feature>
<comment type="catalytic activity">
    <reaction evidence="8">
        <text>Endonucleolytic cleavage of RNA, removing extra 3' nucleotides from tRNA precursor, generating 3' termini of tRNAs. A 3'-hydroxy group is left at the tRNA terminus and a 5'-phosphoryl group is left at the trailer molecule.</text>
        <dbReference type="EC" id="3.1.26.11"/>
    </reaction>
</comment>
<feature type="binding site" evidence="8">
    <location>
        <position position="66"/>
    </location>
    <ligand>
        <name>Zn(2+)</name>
        <dbReference type="ChEBI" id="CHEBI:29105"/>
        <label>2</label>
        <note>catalytic</note>
    </ligand>
</feature>
<evidence type="ECO:0000256" key="5">
    <source>
        <dbReference type="ARBA" id="ARBA00022759"/>
    </source>
</evidence>
<dbReference type="STRING" id="1121290.CLAOCE_01310"/>
<feature type="binding site" evidence="8">
    <location>
        <position position="216"/>
    </location>
    <ligand>
        <name>Zn(2+)</name>
        <dbReference type="ChEBI" id="CHEBI:29105"/>
        <label>1</label>
        <note>catalytic</note>
    </ligand>
</feature>
<evidence type="ECO:0000256" key="8">
    <source>
        <dbReference type="HAMAP-Rule" id="MF_01818"/>
    </source>
</evidence>
<keyword evidence="5 8" id="KW-0255">Endonuclease</keyword>
<dbReference type="Gene3D" id="3.60.15.10">
    <property type="entry name" value="Ribonuclease Z/Hydroxyacylglutathione hydrolase-like"/>
    <property type="match status" value="1"/>
</dbReference>
<dbReference type="Pfam" id="PF23023">
    <property type="entry name" value="Anti-Pycsar_Apyc1"/>
    <property type="match status" value="1"/>
</dbReference>
<keyword evidence="7 8" id="KW-0862">Zinc</keyword>
<feature type="binding site" evidence="8">
    <location>
        <position position="216"/>
    </location>
    <ligand>
        <name>Zn(2+)</name>
        <dbReference type="ChEBI" id="CHEBI:29105"/>
        <label>2</label>
        <note>catalytic</note>
    </ligand>
</feature>
<dbReference type="HAMAP" id="MF_01818">
    <property type="entry name" value="RNase_Z_BN"/>
    <property type="match status" value="1"/>
</dbReference>
<evidence type="ECO:0000256" key="6">
    <source>
        <dbReference type="ARBA" id="ARBA00022801"/>
    </source>
</evidence>
<keyword evidence="2 8" id="KW-0819">tRNA processing</keyword>
<dbReference type="PANTHER" id="PTHR46018">
    <property type="entry name" value="ZINC PHOSPHODIESTERASE ELAC PROTEIN 1"/>
    <property type="match status" value="1"/>
</dbReference>
<dbReference type="EC" id="3.1.26.11" evidence="8"/>
<keyword evidence="4 8" id="KW-0479">Metal-binding</keyword>
<dbReference type="PATRIC" id="fig|1121290.3.peg.132"/>
<organism evidence="9 10">
    <name type="scientific">Clostridium acetireducens DSM 10703</name>
    <dbReference type="NCBI Taxonomy" id="1121290"/>
    <lineage>
        <taxon>Bacteria</taxon>
        <taxon>Bacillati</taxon>
        <taxon>Bacillota</taxon>
        <taxon>Clostridia</taxon>
        <taxon>Eubacteriales</taxon>
        <taxon>Clostridiaceae</taxon>
        <taxon>Clostridium</taxon>
    </lineage>
</organism>
<evidence type="ECO:0000313" key="9">
    <source>
        <dbReference type="EMBL" id="OFI07783.1"/>
    </source>
</evidence>
<dbReference type="RefSeq" id="WP_070109113.1">
    <property type="nucleotide sequence ID" value="NZ_LZFO01000001.1"/>
</dbReference>
<evidence type="ECO:0000256" key="3">
    <source>
        <dbReference type="ARBA" id="ARBA00022722"/>
    </source>
</evidence>
<keyword evidence="6 8" id="KW-0378">Hydrolase</keyword>
<evidence type="ECO:0000256" key="1">
    <source>
        <dbReference type="ARBA" id="ARBA00011738"/>
    </source>
</evidence>
<dbReference type="GO" id="GO:0042781">
    <property type="term" value="F:3'-tRNA processing endoribonuclease activity"/>
    <property type="evidence" value="ECO:0007669"/>
    <property type="project" value="UniProtKB-UniRule"/>
</dbReference>
<feature type="binding site" evidence="8">
    <location>
        <position position="275"/>
    </location>
    <ligand>
        <name>Zn(2+)</name>
        <dbReference type="ChEBI" id="CHEBI:29105"/>
        <label>2</label>
        <note>catalytic</note>
    </ligand>
</feature>
<dbReference type="CDD" id="cd07717">
    <property type="entry name" value="RNaseZ_ZiPD-like_MBL-fold"/>
    <property type="match status" value="1"/>
</dbReference>
<evidence type="ECO:0000256" key="7">
    <source>
        <dbReference type="ARBA" id="ARBA00022833"/>
    </source>
</evidence>
<dbReference type="AlphaFoldDB" id="A0A1E8F322"/>
<comment type="function">
    <text evidence="8">Zinc phosphodiesterase, which displays some tRNA 3'-processing endonuclease activity. Probably involved in tRNA maturation, by removing a 3'-trailer from precursor tRNA.</text>
</comment>
<dbReference type="NCBIfam" id="TIGR02651">
    <property type="entry name" value="RNase_Z"/>
    <property type="match status" value="1"/>
</dbReference>
<feature type="binding site" evidence="8">
    <location>
        <position position="65"/>
    </location>
    <ligand>
        <name>Zn(2+)</name>
        <dbReference type="ChEBI" id="CHEBI:29105"/>
        <label>2</label>
        <note>catalytic</note>
    </ligand>
</feature>
<dbReference type="Proteomes" id="UP000175744">
    <property type="component" value="Unassembled WGS sequence"/>
</dbReference>
<evidence type="ECO:0000256" key="2">
    <source>
        <dbReference type="ARBA" id="ARBA00022694"/>
    </source>
</evidence>
<feature type="binding site" evidence="8">
    <location>
        <position position="148"/>
    </location>
    <ligand>
        <name>Zn(2+)</name>
        <dbReference type="ChEBI" id="CHEBI:29105"/>
        <label>1</label>
        <note>catalytic</note>
    </ligand>
</feature>
<dbReference type="NCBIfam" id="NF000801">
    <property type="entry name" value="PRK00055.1-3"/>
    <property type="match status" value="1"/>
</dbReference>
<name>A0A1E8F322_9CLOT</name>
<reference evidence="9 10" key="1">
    <citation type="submission" date="2016-06" db="EMBL/GenBank/DDBJ databases">
        <title>Genome sequence of Clostridium acetireducens DSM 10703.</title>
        <authorList>
            <person name="Poehlein A."/>
            <person name="Fluechter S."/>
            <person name="Duerre P."/>
            <person name="Daniel R."/>
        </authorList>
    </citation>
    <scope>NUCLEOTIDE SEQUENCE [LARGE SCALE GENOMIC DNA]</scope>
    <source>
        <strain evidence="9 10">DSM 10703</strain>
    </source>
</reference>
<accession>A0A1E8F322</accession>
<dbReference type="GO" id="GO:0008270">
    <property type="term" value="F:zinc ion binding"/>
    <property type="evidence" value="ECO:0007669"/>
    <property type="project" value="UniProtKB-UniRule"/>
</dbReference>
<dbReference type="PANTHER" id="PTHR46018:SF2">
    <property type="entry name" value="ZINC PHOSPHODIESTERASE ELAC PROTEIN 1"/>
    <property type="match status" value="1"/>
</dbReference>
<comment type="caution">
    <text evidence="9">The sequence shown here is derived from an EMBL/GenBank/DDBJ whole genome shotgun (WGS) entry which is preliminary data.</text>
</comment>
<protein>
    <recommendedName>
        <fullName evidence="8">Ribonuclease Z</fullName>
        <shortName evidence="8">RNase Z</shortName>
        <ecNumber evidence="8">3.1.26.11</ecNumber>
    </recommendedName>
    <alternativeName>
        <fullName evidence="8">tRNA 3 endonuclease</fullName>
    </alternativeName>
    <alternativeName>
        <fullName evidence="8">tRNase Z</fullName>
    </alternativeName>
</protein>
<evidence type="ECO:0000256" key="4">
    <source>
        <dbReference type="ARBA" id="ARBA00022723"/>
    </source>
</evidence>
<evidence type="ECO:0000313" key="10">
    <source>
        <dbReference type="Proteomes" id="UP000175744"/>
    </source>
</evidence>
<comment type="cofactor">
    <cofactor evidence="8">
        <name>Zn(2+)</name>
        <dbReference type="ChEBI" id="CHEBI:29105"/>
    </cofactor>
    <text evidence="8">Binds 2 Zn(2+) ions.</text>
</comment>
<dbReference type="OrthoDB" id="9800940at2"/>
<feature type="binding site" evidence="8">
    <location>
        <position position="63"/>
    </location>
    <ligand>
        <name>Zn(2+)</name>
        <dbReference type="ChEBI" id="CHEBI:29105"/>
        <label>1</label>
        <note>catalytic</note>
    </ligand>
</feature>
<dbReference type="SUPFAM" id="SSF56281">
    <property type="entry name" value="Metallo-hydrolase/oxidoreductase"/>
    <property type="match status" value="1"/>
</dbReference>
<sequence>MLDMILLGTGGGMPTPERNLSAALLNYKGHKILIDCGEGTQVSMKIARTGFKNIDIICITHWHGDHIVGLPGLLATIANSGRIEPLTIIGPVGIKEVVNGLRIIVPYMTYELNIIEHRNETLNFTCTNENLLLSDKGEISINTLELEHSAPCIAYAFNINRTPKFNLEKALKNQVPKDIWNILQNGSSVNFQGKVYEPSEVLGEEREGIKFSYVTDTLPIDNIVSFVEKSDILICEGTYGKDDDKDKAIKNKHMTFSQAALIAKKAQVKELMLTHFSTAMENPHQFIHFAKDIFPNVQIGEDRMTKTLTFEK</sequence>
<comment type="subunit">
    <text evidence="1 8">Homodimer.</text>
</comment>
<dbReference type="InterPro" id="IPR013471">
    <property type="entry name" value="RNase_Z/BN"/>
</dbReference>
<keyword evidence="10" id="KW-1185">Reference proteome</keyword>
<feature type="active site" description="Proton acceptor" evidence="8">
    <location>
        <position position="65"/>
    </location>
</feature>
<proteinExistence type="inferred from homology"/>
<gene>
    <name evidence="9" type="primary">rbn_1</name>
    <name evidence="8" type="synonym">rnz</name>
    <name evidence="9" type="ORF">CLOACE_01310</name>
</gene>